<gene>
    <name evidence="2" type="ORF">FHX40_1206</name>
</gene>
<keyword evidence="3" id="KW-1185">Reference proteome</keyword>
<dbReference type="EMBL" id="VFPQ01000001">
    <property type="protein sequence ID" value="TQM74528.1"/>
    <property type="molecule type" value="Genomic_DNA"/>
</dbReference>
<organism evidence="2 3">
    <name type="scientific">Thermopolyspora flexuosa</name>
    <dbReference type="NCBI Taxonomy" id="103836"/>
    <lineage>
        <taxon>Bacteria</taxon>
        <taxon>Bacillati</taxon>
        <taxon>Actinomycetota</taxon>
        <taxon>Actinomycetes</taxon>
        <taxon>Streptosporangiales</taxon>
        <taxon>Streptosporangiaceae</taxon>
        <taxon>Thermopolyspora</taxon>
    </lineage>
</organism>
<evidence type="ECO:0000313" key="3">
    <source>
        <dbReference type="Proteomes" id="UP000319213"/>
    </source>
</evidence>
<dbReference type="Proteomes" id="UP000319213">
    <property type="component" value="Unassembled WGS sequence"/>
</dbReference>
<feature type="region of interest" description="Disordered" evidence="1">
    <location>
        <begin position="1"/>
        <end position="46"/>
    </location>
</feature>
<proteinExistence type="predicted"/>
<sequence>MQQGKRRPRRPARSVPEGAPLAGYGSRVSRNGCAGRSLGAGAEETL</sequence>
<protein>
    <submittedName>
        <fullName evidence="2">Uncharacterized protein</fullName>
    </submittedName>
</protein>
<reference evidence="2 3" key="1">
    <citation type="submission" date="2019-06" db="EMBL/GenBank/DDBJ databases">
        <title>Sequencing the genomes of 1000 actinobacteria strains.</title>
        <authorList>
            <person name="Klenk H.-P."/>
        </authorList>
    </citation>
    <scope>NUCLEOTIDE SEQUENCE [LARGE SCALE GENOMIC DNA]</scope>
    <source>
        <strain evidence="2 3">DSM 43186</strain>
    </source>
</reference>
<evidence type="ECO:0000256" key="1">
    <source>
        <dbReference type="SAM" id="MobiDB-lite"/>
    </source>
</evidence>
<accession>A0A543IVD3</accession>
<feature type="compositionally biased region" description="Basic residues" evidence="1">
    <location>
        <begin position="1"/>
        <end position="12"/>
    </location>
</feature>
<comment type="caution">
    <text evidence="2">The sequence shown here is derived from an EMBL/GenBank/DDBJ whole genome shotgun (WGS) entry which is preliminary data.</text>
</comment>
<dbReference type="AlphaFoldDB" id="A0A543IVD3"/>
<evidence type="ECO:0000313" key="2">
    <source>
        <dbReference type="EMBL" id="TQM74528.1"/>
    </source>
</evidence>
<name>A0A543IVD3_9ACTN</name>